<evidence type="ECO:0000313" key="3">
    <source>
        <dbReference type="EMBL" id="MBB6001972.1"/>
    </source>
</evidence>
<organism evidence="3 4">
    <name type="scientific">Arcicella rosea</name>
    <dbReference type="NCBI Taxonomy" id="502909"/>
    <lineage>
        <taxon>Bacteria</taxon>
        <taxon>Pseudomonadati</taxon>
        <taxon>Bacteroidota</taxon>
        <taxon>Cytophagia</taxon>
        <taxon>Cytophagales</taxon>
        <taxon>Flectobacillaceae</taxon>
        <taxon>Arcicella</taxon>
    </lineage>
</organism>
<feature type="coiled-coil region" evidence="1">
    <location>
        <begin position="145"/>
        <end position="172"/>
    </location>
</feature>
<dbReference type="Pfam" id="PF02591">
    <property type="entry name" value="Zn_ribbon_9"/>
    <property type="match status" value="1"/>
</dbReference>
<dbReference type="RefSeq" id="WP_184130078.1">
    <property type="nucleotide sequence ID" value="NZ_JACHKT010000003.1"/>
</dbReference>
<dbReference type="AlphaFoldDB" id="A0A841EFB6"/>
<reference evidence="3 4" key="1">
    <citation type="submission" date="2020-08" db="EMBL/GenBank/DDBJ databases">
        <title>Functional genomics of gut bacteria from endangered species of beetles.</title>
        <authorList>
            <person name="Carlos-Shanley C."/>
        </authorList>
    </citation>
    <scope>NUCLEOTIDE SEQUENCE [LARGE SCALE GENOMIC DNA]</scope>
    <source>
        <strain evidence="3 4">S00070</strain>
    </source>
</reference>
<proteinExistence type="predicted"/>
<dbReference type="Proteomes" id="UP000524404">
    <property type="component" value="Unassembled WGS sequence"/>
</dbReference>
<dbReference type="InterPro" id="IPR003743">
    <property type="entry name" value="Zf-RING_7"/>
</dbReference>
<dbReference type="InterPro" id="IPR052376">
    <property type="entry name" value="Oxidative_Scav/Glycosyltrans"/>
</dbReference>
<gene>
    <name evidence="3" type="ORF">HNP25_000621</name>
</gene>
<name>A0A841EFB6_9BACT</name>
<feature type="domain" description="C4-type zinc ribbon" evidence="2">
    <location>
        <begin position="208"/>
        <end position="240"/>
    </location>
</feature>
<dbReference type="Gene3D" id="1.10.287.1490">
    <property type="match status" value="1"/>
</dbReference>
<feature type="coiled-coil region" evidence="1">
    <location>
        <begin position="41"/>
        <end position="121"/>
    </location>
</feature>
<comment type="caution">
    <text evidence="3">The sequence shown here is derived from an EMBL/GenBank/DDBJ whole genome shotgun (WGS) entry which is preliminary data.</text>
</comment>
<evidence type="ECO:0000313" key="4">
    <source>
        <dbReference type="Proteomes" id="UP000524404"/>
    </source>
</evidence>
<sequence>MAAVATETTIAQKLEALLKLQNIDSALDGIKKMRGDLPEEVRDLEDEVAGIETRISKFNKEIAILEEDITKNRNAKKEAEKLVNKYKDQQMNVRNNREYDAISKEIELQQLEMELADKRTREFEFKILNKKDDVSETETRLNTRKKDLDAKKKELNVLIAESEEDEQKLMNNRDKAVKFVEERLLRPYDKLRGNYPNGLAVVLVKRGACGGCFSAVPPQRQADIKDKKRIIVCEHCGRILADVEDIVFISKK</sequence>
<dbReference type="PANTHER" id="PTHR39082">
    <property type="entry name" value="PHOSPHOLIPASE C-BETA-2-RELATED"/>
    <property type="match status" value="1"/>
</dbReference>
<evidence type="ECO:0000256" key="1">
    <source>
        <dbReference type="SAM" id="Coils"/>
    </source>
</evidence>
<accession>A0A841EFB6</accession>
<keyword evidence="1" id="KW-0175">Coiled coil</keyword>
<evidence type="ECO:0000259" key="2">
    <source>
        <dbReference type="Pfam" id="PF02591"/>
    </source>
</evidence>
<dbReference type="EMBL" id="JACHKT010000003">
    <property type="protein sequence ID" value="MBB6001972.1"/>
    <property type="molecule type" value="Genomic_DNA"/>
</dbReference>
<protein>
    <submittedName>
        <fullName evidence="3">Putative nucleic acid-binding Zn-ribbon protein</fullName>
    </submittedName>
</protein>
<keyword evidence="4" id="KW-1185">Reference proteome</keyword>
<dbReference type="PANTHER" id="PTHR39082:SF1">
    <property type="entry name" value="SCAVENGER RECEPTOR CLASS A MEMBER 3"/>
    <property type="match status" value="1"/>
</dbReference>